<comment type="caution">
    <text evidence="3">The sequence shown here is derived from an EMBL/GenBank/DDBJ whole genome shotgun (WGS) entry which is preliminary data.</text>
</comment>
<keyword evidence="2" id="KW-1133">Transmembrane helix</keyword>
<feature type="region of interest" description="Disordered" evidence="1">
    <location>
        <begin position="1"/>
        <end position="78"/>
    </location>
</feature>
<organism evidence="3 4">
    <name type="scientific">Luteimicrobium album</name>
    <dbReference type="NCBI Taxonomy" id="1054550"/>
    <lineage>
        <taxon>Bacteria</taxon>
        <taxon>Bacillati</taxon>
        <taxon>Actinomycetota</taxon>
        <taxon>Actinomycetes</taxon>
        <taxon>Micrococcales</taxon>
        <taxon>Luteimicrobium</taxon>
    </lineage>
</organism>
<feature type="compositionally biased region" description="Pro residues" evidence="1">
    <location>
        <begin position="8"/>
        <end position="20"/>
    </location>
</feature>
<evidence type="ECO:0000313" key="3">
    <source>
        <dbReference type="EMBL" id="GMA23001.1"/>
    </source>
</evidence>
<name>A0ABQ6HX19_9MICO</name>
<feature type="transmembrane region" description="Helical" evidence="2">
    <location>
        <begin position="86"/>
        <end position="109"/>
    </location>
</feature>
<keyword evidence="2" id="KW-0812">Transmembrane</keyword>
<evidence type="ECO:0000256" key="1">
    <source>
        <dbReference type="SAM" id="MobiDB-lite"/>
    </source>
</evidence>
<dbReference type="RefSeq" id="WP_284292104.1">
    <property type="nucleotide sequence ID" value="NZ_BSUK01000001.1"/>
</dbReference>
<evidence type="ECO:0008006" key="5">
    <source>
        <dbReference type="Google" id="ProtNLM"/>
    </source>
</evidence>
<feature type="compositionally biased region" description="Gly residues" evidence="1">
    <location>
        <begin position="37"/>
        <end position="46"/>
    </location>
</feature>
<evidence type="ECO:0000313" key="4">
    <source>
        <dbReference type="Proteomes" id="UP001157091"/>
    </source>
</evidence>
<dbReference type="EMBL" id="BSUK01000001">
    <property type="protein sequence ID" value="GMA23001.1"/>
    <property type="molecule type" value="Genomic_DNA"/>
</dbReference>
<feature type="compositionally biased region" description="Low complexity" evidence="1">
    <location>
        <begin position="47"/>
        <end position="77"/>
    </location>
</feature>
<protein>
    <recommendedName>
        <fullName evidence="5">DUF4190 domain-containing protein</fullName>
    </recommendedName>
</protein>
<evidence type="ECO:0000256" key="2">
    <source>
        <dbReference type="SAM" id="Phobius"/>
    </source>
</evidence>
<dbReference type="Proteomes" id="UP001157091">
    <property type="component" value="Unassembled WGS sequence"/>
</dbReference>
<keyword evidence="2" id="KW-0472">Membrane</keyword>
<gene>
    <name evidence="3" type="ORF">GCM10025864_07600</name>
</gene>
<sequence length="278" mass="28528">MSQQDPNQPAPDPYAPPTPEGTPAGGAAPTPPPYAGYEGGYPGQEGSGQPVQPGYPTQPGYPAQPGYPGAPVYPGRPGDVDPGRGIGIAGFVCAFFVPVVGIILSAIGLSKSRGAGRKNPLAAWGLGLSIFFTVAFAAIVVSVFASHGDDIADAVKGANDPTTRRFCQADARLTKEMNVLQDPSSMETQDYAQGLLDAKDDLDGVVAPDEIATDWKAVVSFFDKIVAPLEGVDTSDEAAVKQALGSSGLTQADLTTVQGAGSRVDDWASTHCAAVPVD</sequence>
<accession>A0ABQ6HX19</accession>
<reference evidence="4" key="1">
    <citation type="journal article" date="2019" name="Int. J. Syst. Evol. Microbiol.">
        <title>The Global Catalogue of Microorganisms (GCM) 10K type strain sequencing project: providing services to taxonomists for standard genome sequencing and annotation.</title>
        <authorList>
            <consortium name="The Broad Institute Genomics Platform"/>
            <consortium name="The Broad Institute Genome Sequencing Center for Infectious Disease"/>
            <person name="Wu L."/>
            <person name="Ma J."/>
        </authorList>
    </citation>
    <scope>NUCLEOTIDE SEQUENCE [LARGE SCALE GENOMIC DNA]</scope>
    <source>
        <strain evidence="4">NBRC 106348</strain>
    </source>
</reference>
<feature type="transmembrane region" description="Helical" evidence="2">
    <location>
        <begin position="121"/>
        <end position="145"/>
    </location>
</feature>
<keyword evidence="4" id="KW-1185">Reference proteome</keyword>
<proteinExistence type="predicted"/>